<dbReference type="EMBL" id="CASHTH010000007">
    <property type="protein sequence ID" value="CAI7988743.1"/>
    <property type="molecule type" value="Genomic_DNA"/>
</dbReference>
<dbReference type="GO" id="GO:0016020">
    <property type="term" value="C:membrane"/>
    <property type="evidence" value="ECO:0007669"/>
    <property type="project" value="UniProtKB-SubCell"/>
</dbReference>
<feature type="region of interest" description="Disordered" evidence="6">
    <location>
        <begin position="1"/>
        <end position="26"/>
    </location>
</feature>
<evidence type="ECO:0000256" key="5">
    <source>
        <dbReference type="ARBA" id="ARBA00023136"/>
    </source>
</evidence>
<evidence type="ECO:0000256" key="3">
    <source>
        <dbReference type="ARBA" id="ARBA00022692"/>
    </source>
</evidence>
<gene>
    <name evidence="7" type="ORF">GBAR_LOCUS46</name>
</gene>
<dbReference type="GO" id="GO:0005802">
    <property type="term" value="C:trans-Golgi network"/>
    <property type="evidence" value="ECO:0007669"/>
    <property type="project" value="TreeGrafter"/>
</dbReference>
<sequence>MSGWKAGDLATPTENAKKEPSQMEGSEEAAVSGNIFIETHDDEGEIGTLDEPISVTLARDVKAILTKFVHVLLPVRSNKALLHDWDLWGPLCLCLTLSLLLHGRSTDHSDDKNTIHFVHVFLLVWGGAGVVTLNSQLLKGKVYVASRTSMDKFASEASQPSCAIFSIRMIDSAHQQCACANIVE</sequence>
<evidence type="ECO:0000256" key="2">
    <source>
        <dbReference type="ARBA" id="ARBA00010596"/>
    </source>
</evidence>
<keyword evidence="8" id="KW-1185">Reference proteome</keyword>
<organism evidence="7 8">
    <name type="scientific">Geodia barretti</name>
    <name type="common">Barrett's horny sponge</name>
    <dbReference type="NCBI Taxonomy" id="519541"/>
    <lineage>
        <taxon>Eukaryota</taxon>
        <taxon>Metazoa</taxon>
        <taxon>Porifera</taxon>
        <taxon>Demospongiae</taxon>
        <taxon>Heteroscleromorpha</taxon>
        <taxon>Tetractinellida</taxon>
        <taxon>Astrophorina</taxon>
        <taxon>Geodiidae</taxon>
        <taxon>Geodia</taxon>
    </lineage>
</organism>
<protein>
    <submittedName>
        <fullName evidence="7">Protein YIPF6</fullName>
    </submittedName>
</protein>
<evidence type="ECO:0000256" key="6">
    <source>
        <dbReference type="SAM" id="MobiDB-lite"/>
    </source>
</evidence>
<dbReference type="PANTHER" id="PTHR21236">
    <property type="entry name" value="GOLGI MEMBRANE PROTEIN YIP1"/>
    <property type="match status" value="1"/>
</dbReference>
<evidence type="ECO:0000256" key="1">
    <source>
        <dbReference type="ARBA" id="ARBA00004141"/>
    </source>
</evidence>
<dbReference type="AlphaFoldDB" id="A0AA35QR77"/>
<accession>A0AA35QR77</accession>
<dbReference type="PANTHER" id="PTHR21236:SF1">
    <property type="entry name" value="PROTEIN YIPF6"/>
    <property type="match status" value="1"/>
</dbReference>
<name>A0AA35QR77_GEOBA</name>
<dbReference type="GO" id="GO:0006888">
    <property type="term" value="P:endoplasmic reticulum to Golgi vesicle-mediated transport"/>
    <property type="evidence" value="ECO:0007669"/>
    <property type="project" value="InterPro"/>
</dbReference>
<keyword evidence="5" id="KW-0472">Membrane</keyword>
<dbReference type="Proteomes" id="UP001174909">
    <property type="component" value="Unassembled WGS sequence"/>
</dbReference>
<keyword evidence="4" id="KW-1133">Transmembrane helix</keyword>
<comment type="subcellular location">
    <subcellularLocation>
        <location evidence="1">Membrane</location>
        <topology evidence="1">Multi-pass membrane protein</topology>
    </subcellularLocation>
</comment>
<reference evidence="7" key="1">
    <citation type="submission" date="2023-03" db="EMBL/GenBank/DDBJ databases">
        <authorList>
            <person name="Steffen K."/>
            <person name="Cardenas P."/>
        </authorList>
    </citation>
    <scope>NUCLEOTIDE SEQUENCE</scope>
</reference>
<evidence type="ECO:0000313" key="8">
    <source>
        <dbReference type="Proteomes" id="UP001174909"/>
    </source>
</evidence>
<dbReference type="InterPro" id="IPR045231">
    <property type="entry name" value="Yip1/4-like"/>
</dbReference>
<evidence type="ECO:0000313" key="7">
    <source>
        <dbReference type="EMBL" id="CAI7988743.1"/>
    </source>
</evidence>
<comment type="caution">
    <text evidence="7">The sequence shown here is derived from an EMBL/GenBank/DDBJ whole genome shotgun (WGS) entry which is preliminary data.</text>
</comment>
<keyword evidence="3" id="KW-0812">Transmembrane</keyword>
<proteinExistence type="inferred from homology"/>
<comment type="similarity">
    <text evidence="2">Belongs to the YIP1 family.</text>
</comment>
<evidence type="ECO:0000256" key="4">
    <source>
        <dbReference type="ARBA" id="ARBA00022989"/>
    </source>
</evidence>